<sequence length="83" mass="9809">MQVLIVSRALPLTIQQLYHSLILRKILTKSMTMMCEDTFPFIILVLRYTKMCQVSFDKIIFSSLHLWFRSMVFFGITTMTLLN</sequence>
<keyword evidence="1" id="KW-1133">Transmembrane helix</keyword>
<evidence type="ECO:0000256" key="1">
    <source>
        <dbReference type="SAM" id="Phobius"/>
    </source>
</evidence>
<name>A0A6A4PJT8_LUPAL</name>
<keyword evidence="3" id="KW-1185">Reference proteome</keyword>
<comment type="caution">
    <text evidence="2">The sequence shown here is derived from an EMBL/GenBank/DDBJ whole genome shotgun (WGS) entry which is preliminary data.</text>
</comment>
<feature type="transmembrane region" description="Helical" evidence="1">
    <location>
        <begin position="66"/>
        <end position="82"/>
    </location>
</feature>
<accession>A0A6A4PJT8</accession>
<gene>
    <name evidence="2" type="ORF">Lalb_Chr13g0301011</name>
</gene>
<dbReference type="Proteomes" id="UP000447434">
    <property type="component" value="Chromosome 13"/>
</dbReference>
<dbReference type="AlphaFoldDB" id="A0A6A4PJT8"/>
<evidence type="ECO:0000313" key="3">
    <source>
        <dbReference type="Proteomes" id="UP000447434"/>
    </source>
</evidence>
<dbReference type="EMBL" id="WOCE01000013">
    <property type="protein sequence ID" value="KAE9601742.1"/>
    <property type="molecule type" value="Genomic_DNA"/>
</dbReference>
<protein>
    <submittedName>
        <fullName evidence="2">Uncharacterized protein</fullName>
    </submittedName>
</protein>
<evidence type="ECO:0000313" key="2">
    <source>
        <dbReference type="EMBL" id="KAE9601742.1"/>
    </source>
</evidence>
<proteinExistence type="predicted"/>
<organism evidence="2 3">
    <name type="scientific">Lupinus albus</name>
    <name type="common">White lupine</name>
    <name type="synonym">Lupinus termis</name>
    <dbReference type="NCBI Taxonomy" id="3870"/>
    <lineage>
        <taxon>Eukaryota</taxon>
        <taxon>Viridiplantae</taxon>
        <taxon>Streptophyta</taxon>
        <taxon>Embryophyta</taxon>
        <taxon>Tracheophyta</taxon>
        <taxon>Spermatophyta</taxon>
        <taxon>Magnoliopsida</taxon>
        <taxon>eudicotyledons</taxon>
        <taxon>Gunneridae</taxon>
        <taxon>Pentapetalae</taxon>
        <taxon>rosids</taxon>
        <taxon>fabids</taxon>
        <taxon>Fabales</taxon>
        <taxon>Fabaceae</taxon>
        <taxon>Papilionoideae</taxon>
        <taxon>50 kb inversion clade</taxon>
        <taxon>genistoids sensu lato</taxon>
        <taxon>core genistoids</taxon>
        <taxon>Genisteae</taxon>
        <taxon>Lupinus</taxon>
    </lineage>
</organism>
<keyword evidence="1" id="KW-0472">Membrane</keyword>
<reference evidence="3" key="1">
    <citation type="journal article" date="2020" name="Nat. Commun.">
        <title>Genome sequence of the cluster root forming white lupin.</title>
        <authorList>
            <person name="Hufnagel B."/>
            <person name="Marques A."/>
            <person name="Soriano A."/>
            <person name="Marques L."/>
            <person name="Divol F."/>
            <person name="Doumas P."/>
            <person name="Sallet E."/>
            <person name="Mancinotti D."/>
            <person name="Carrere S."/>
            <person name="Marande W."/>
            <person name="Arribat S."/>
            <person name="Keller J."/>
            <person name="Huneau C."/>
            <person name="Blein T."/>
            <person name="Aime D."/>
            <person name="Laguerre M."/>
            <person name="Taylor J."/>
            <person name="Schubert V."/>
            <person name="Nelson M."/>
            <person name="Geu-Flores F."/>
            <person name="Crespi M."/>
            <person name="Gallardo-Guerrero K."/>
            <person name="Delaux P.-M."/>
            <person name="Salse J."/>
            <person name="Berges H."/>
            <person name="Guyot R."/>
            <person name="Gouzy J."/>
            <person name="Peret B."/>
        </authorList>
    </citation>
    <scope>NUCLEOTIDE SEQUENCE [LARGE SCALE GENOMIC DNA]</scope>
    <source>
        <strain evidence="3">cv. Amiga</strain>
    </source>
</reference>
<keyword evidence="1" id="KW-0812">Transmembrane</keyword>